<evidence type="ECO:0000256" key="9">
    <source>
        <dbReference type="ARBA" id="ARBA00022989"/>
    </source>
</evidence>
<keyword evidence="7 12" id="KW-0378">Hydrolase</keyword>
<keyword evidence="16" id="KW-1185">Reference proteome</keyword>
<feature type="binding site" evidence="12">
    <location>
        <position position="130"/>
    </location>
    <ligand>
        <name>Zn(2+)</name>
        <dbReference type="ChEBI" id="CHEBI:29105"/>
        <note>catalytic</note>
    </ligand>
</feature>
<dbReference type="InterPro" id="IPR001915">
    <property type="entry name" value="Peptidase_M48"/>
</dbReference>
<evidence type="ECO:0000256" key="10">
    <source>
        <dbReference type="ARBA" id="ARBA00023049"/>
    </source>
</evidence>
<evidence type="ECO:0000256" key="3">
    <source>
        <dbReference type="ARBA" id="ARBA00022475"/>
    </source>
</evidence>
<evidence type="ECO:0000256" key="6">
    <source>
        <dbReference type="ARBA" id="ARBA00022723"/>
    </source>
</evidence>
<comment type="subcellular location">
    <subcellularLocation>
        <location evidence="1 12">Cell membrane</location>
        <topology evidence="1 12">Multi-pass membrane protein</topology>
    </subcellularLocation>
</comment>
<dbReference type="InterPro" id="IPR050083">
    <property type="entry name" value="HtpX_protease"/>
</dbReference>
<evidence type="ECO:0000256" key="7">
    <source>
        <dbReference type="ARBA" id="ARBA00022801"/>
    </source>
</evidence>
<dbReference type="Gene3D" id="3.30.2010.10">
    <property type="entry name" value="Metalloproteases ('zincins'), catalytic domain"/>
    <property type="match status" value="1"/>
</dbReference>
<proteinExistence type="inferred from homology"/>
<dbReference type="NCBIfam" id="NF002363">
    <property type="entry name" value="PRK01345.1"/>
    <property type="match status" value="1"/>
</dbReference>
<feature type="region of interest" description="Disordered" evidence="13">
    <location>
        <begin position="280"/>
        <end position="341"/>
    </location>
</feature>
<dbReference type="NCBIfam" id="NF002826">
    <property type="entry name" value="PRK03001.1"/>
    <property type="match status" value="1"/>
</dbReference>
<evidence type="ECO:0000256" key="1">
    <source>
        <dbReference type="ARBA" id="ARBA00004651"/>
    </source>
</evidence>
<dbReference type="EC" id="3.4.24.-" evidence="12"/>
<dbReference type="Proteomes" id="UP001433071">
    <property type="component" value="Unassembled WGS sequence"/>
</dbReference>
<feature type="compositionally biased region" description="Pro residues" evidence="13">
    <location>
        <begin position="314"/>
        <end position="327"/>
    </location>
</feature>
<comment type="similarity">
    <text evidence="2 12">Belongs to the peptidase M48B family.</text>
</comment>
<keyword evidence="4 12" id="KW-0645">Protease</keyword>
<keyword evidence="6 12" id="KW-0479">Metal-binding</keyword>
<evidence type="ECO:0000256" key="13">
    <source>
        <dbReference type="SAM" id="MobiDB-lite"/>
    </source>
</evidence>
<comment type="caution">
    <text evidence="12">Lacks conserved residue(s) required for the propagation of feature annotation.</text>
</comment>
<keyword evidence="8 12" id="KW-0862">Zinc</keyword>
<dbReference type="CDD" id="cd07336">
    <property type="entry name" value="M48B_HtpX_like"/>
    <property type="match status" value="1"/>
</dbReference>
<keyword evidence="3 12" id="KW-1003">Cell membrane</keyword>
<organism evidence="15 16">
    <name type="scientific">Mesorhizobium caraganae</name>
    <dbReference type="NCBI Taxonomy" id="483206"/>
    <lineage>
        <taxon>Bacteria</taxon>
        <taxon>Pseudomonadati</taxon>
        <taxon>Pseudomonadota</taxon>
        <taxon>Alphaproteobacteria</taxon>
        <taxon>Hyphomicrobiales</taxon>
        <taxon>Phyllobacteriaceae</taxon>
        <taxon>Mesorhizobium</taxon>
    </lineage>
</organism>
<evidence type="ECO:0000256" key="5">
    <source>
        <dbReference type="ARBA" id="ARBA00022692"/>
    </source>
</evidence>
<accession>A0ABV1YVH7</accession>
<comment type="cofactor">
    <cofactor evidence="12">
        <name>Zn(2+)</name>
        <dbReference type="ChEBI" id="CHEBI:29105"/>
    </cofactor>
    <text evidence="12">Binds 1 zinc ion per subunit.</text>
</comment>
<evidence type="ECO:0000313" key="16">
    <source>
        <dbReference type="Proteomes" id="UP001433071"/>
    </source>
</evidence>
<name>A0ABV1YVH7_9HYPH</name>
<feature type="domain" description="Peptidase M48" evidence="14">
    <location>
        <begin position="66"/>
        <end position="277"/>
    </location>
</feature>
<dbReference type="EMBL" id="JAMYQB010000003">
    <property type="protein sequence ID" value="MER9403750.1"/>
    <property type="molecule type" value="Genomic_DNA"/>
</dbReference>
<dbReference type="InterPro" id="IPR022919">
    <property type="entry name" value="Pept_M48_protease_HtpX"/>
</dbReference>
<feature type="active site" evidence="12">
    <location>
        <position position="131"/>
    </location>
</feature>
<dbReference type="HAMAP" id="MF_00188">
    <property type="entry name" value="Pept_M48_protease_HtpX"/>
    <property type="match status" value="1"/>
</dbReference>
<comment type="caution">
    <text evidence="15">The sequence shown here is derived from an EMBL/GenBank/DDBJ whole genome shotgun (WGS) entry which is preliminary data.</text>
</comment>
<dbReference type="Pfam" id="PF01435">
    <property type="entry name" value="Peptidase_M48"/>
    <property type="match status" value="1"/>
</dbReference>
<keyword evidence="11 12" id="KW-0472">Membrane</keyword>
<evidence type="ECO:0000259" key="14">
    <source>
        <dbReference type="Pfam" id="PF01435"/>
    </source>
</evidence>
<gene>
    <name evidence="12 15" type="primary">htpX</name>
    <name evidence="15" type="ORF">NKI36_06760</name>
</gene>
<evidence type="ECO:0000313" key="15">
    <source>
        <dbReference type="EMBL" id="MER9403750.1"/>
    </source>
</evidence>
<protein>
    <recommendedName>
        <fullName evidence="12">Protease HtpX homolog</fullName>
        <ecNumber evidence="12">3.4.24.-</ecNumber>
    </recommendedName>
</protein>
<evidence type="ECO:0000256" key="2">
    <source>
        <dbReference type="ARBA" id="ARBA00009779"/>
    </source>
</evidence>
<keyword evidence="5 12" id="KW-0812">Transmembrane</keyword>
<keyword evidence="10 12" id="KW-0482">Metalloprotease</keyword>
<evidence type="ECO:0000256" key="4">
    <source>
        <dbReference type="ARBA" id="ARBA00022670"/>
    </source>
</evidence>
<reference evidence="15 16" key="1">
    <citation type="journal article" date="2024" name="Proc. Natl. Acad. Sci. U.S.A.">
        <title>The evolutionary genomics of adaptation to stress in wild rhizobium bacteria.</title>
        <authorList>
            <person name="Kehlet-Delgado H."/>
            <person name="Montoya A.P."/>
            <person name="Jensen K.T."/>
            <person name="Wendlandt C.E."/>
            <person name="Dexheimer C."/>
            <person name="Roberts M."/>
            <person name="Torres Martinez L."/>
            <person name="Friesen M.L."/>
            <person name="Griffitts J.S."/>
            <person name="Porter S.S."/>
        </authorList>
    </citation>
    <scope>NUCLEOTIDE SEQUENCE [LARGE SCALE GENOMIC DNA]</scope>
    <source>
        <strain evidence="15 16">M0641</strain>
    </source>
</reference>
<evidence type="ECO:0000256" key="11">
    <source>
        <dbReference type="ARBA" id="ARBA00023136"/>
    </source>
</evidence>
<feature type="transmembrane region" description="Helical" evidence="12">
    <location>
        <begin position="141"/>
        <end position="163"/>
    </location>
</feature>
<keyword evidence="9 12" id="KW-1133">Transmembrane helix</keyword>
<sequence length="341" mass="36667">MSTLRTAMLLAAMTALFMGVGFLIGGTGGMMIAFLVAAGTNLFSYWNADKMVLSMNHAVEVDARNAPEFYAIVEALAKQAGLPMPKTYLIDNPQPNAFATGRNPENAAVAASTGLLERLSHEEVAAVMAHELAHIQHRDTLTMTIVATLAGAISMLGNFAFFFGGSRDNNNPFGFVGVLVAMLVAPFAAMIVQMAVSRTREYEADRRGAEIVGNPLWLASALDKIARGAERIRNPDAERNPATAHLFIINPLHGERMDSLFSTHPNTDNRIAALQAMAREMAGSQPAPRQMPTPEPTEELHSDGQQGPWGRPARPAPPAEPAQPKPNPWGRNPTGPKGPWS</sequence>
<dbReference type="PANTHER" id="PTHR43221">
    <property type="entry name" value="PROTEASE HTPX"/>
    <property type="match status" value="1"/>
</dbReference>
<feature type="binding site" evidence="12">
    <location>
        <position position="134"/>
    </location>
    <ligand>
        <name>Zn(2+)</name>
        <dbReference type="ChEBI" id="CHEBI:29105"/>
        <note>catalytic</note>
    </ligand>
</feature>
<dbReference type="PANTHER" id="PTHR43221:SF1">
    <property type="entry name" value="PROTEASE HTPX"/>
    <property type="match status" value="1"/>
</dbReference>
<evidence type="ECO:0000256" key="8">
    <source>
        <dbReference type="ARBA" id="ARBA00022833"/>
    </source>
</evidence>
<feature type="transmembrane region" description="Helical" evidence="12">
    <location>
        <begin position="175"/>
        <end position="196"/>
    </location>
</feature>
<dbReference type="RefSeq" id="WP_352556832.1">
    <property type="nucleotide sequence ID" value="NZ_JAMYQB010000003.1"/>
</dbReference>
<feature type="binding site" evidence="12">
    <location>
        <position position="201"/>
    </location>
    <ligand>
        <name>Zn(2+)</name>
        <dbReference type="ChEBI" id="CHEBI:29105"/>
        <note>catalytic</note>
    </ligand>
</feature>
<evidence type="ECO:0000256" key="12">
    <source>
        <dbReference type="HAMAP-Rule" id="MF_00188"/>
    </source>
</evidence>
<dbReference type="GO" id="GO:0008237">
    <property type="term" value="F:metallopeptidase activity"/>
    <property type="evidence" value="ECO:0007669"/>
    <property type="project" value="UniProtKB-KW"/>
</dbReference>